<gene>
    <name evidence="2" type="ORF">ODALV1_LOCUS8581</name>
</gene>
<keyword evidence="3" id="KW-1185">Reference proteome</keyword>
<dbReference type="EMBL" id="CAXLJM020000026">
    <property type="protein sequence ID" value="CAL8093739.1"/>
    <property type="molecule type" value="Genomic_DNA"/>
</dbReference>
<keyword evidence="1" id="KW-0472">Membrane</keyword>
<name>A0ABP1QF61_9HEXA</name>
<dbReference type="Proteomes" id="UP001642540">
    <property type="component" value="Unassembled WGS sequence"/>
</dbReference>
<evidence type="ECO:0008006" key="4">
    <source>
        <dbReference type="Google" id="ProtNLM"/>
    </source>
</evidence>
<keyword evidence="1" id="KW-1133">Transmembrane helix</keyword>
<evidence type="ECO:0000313" key="3">
    <source>
        <dbReference type="Proteomes" id="UP001642540"/>
    </source>
</evidence>
<sequence>MKQTVEFFVLFGLIYVVILVSSRVVPDNPTLLEGDNGGDLSRVLGLHQGDHNNVADDLLQPDQVKRNQVVLRRKRWAVPAVSFTIY</sequence>
<protein>
    <recommendedName>
        <fullName evidence="4">Secreted protein</fullName>
    </recommendedName>
</protein>
<feature type="transmembrane region" description="Helical" evidence="1">
    <location>
        <begin position="7"/>
        <end position="25"/>
    </location>
</feature>
<evidence type="ECO:0000256" key="1">
    <source>
        <dbReference type="SAM" id="Phobius"/>
    </source>
</evidence>
<accession>A0ABP1QF61</accession>
<keyword evidence="1" id="KW-0812">Transmembrane</keyword>
<evidence type="ECO:0000313" key="2">
    <source>
        <dbReference type="EMBL" id="CAL8093739.1"/>
    </source>
</evidence>
<reference evidence="2 3" key="1">
    <citation type="submission" date="2024-08" db="EMBL/GenBank/DDBJ databases">
        <authorList>
            <person name="Cucini C."/>
            <person name="Frati F."/>
        </authorList>
    </citation>
    <scope>NUCLEOTIDE SEQUENCE [LARGE SCALE GENOMIC DNA]</scope>
</reference>
<proteinExistence type="predicted"/>
<organism evidence="2 3">
    <name type="scientific">Orchesella dallaii</name>
    <dbReference type="NCBI Taxonomy" id="48710"/>
    <lineage>
        <taxon>Eukaryota</taxon>
        <taxon>Metazoa</taxon>
        <taxon>Ecdysozoa</taxon>
        <taxon>Arthropoda</taxon>
        <taxon>Hexapoda</taxon>
        <taxon>Collembola</taxon>
        <taxon>Entomobryomorpha</taxon>
        <taxon>Entomobryoidea</taxon>
        <taxon>Orchesellidae</taxon>
        <taxon>Orchesellinae</taxon>
        <taxon>Orchesella</taxon>
    </lineage>
</organism>
<comment type="caution">
    <text evidence="2">The sequence shown here is derived from an EMBL/GenBank/DDBJ whole genome shotgun (WGS) entry which is preliminary data.</text>
</comment>